<evidence type="ECO:0000313" key="1">
    <source>
        <dbReference type="EMBL" id="CAI2379930.1"/>
    </source>
</evidence>
<organism evidence="1 2">
    <name type="scientific">Euplotes crassus</name>
    <dbReference type="NCBI Taxonomy" id="5936"/>
    <lineage>
        <taxon>Eukaryota</taxon>
        <taxon>Sar</taxon>
        <taxon>Alveolata</taxon>
        <taxon>Ciliophora</taxon>
        <taxon>Intramacronucleata</taxon>
        <taxon>Spirotrichea</taxon>
        <taxon>Hypotrichia</taxon>
        <taxon>Euplotida</taxon>
        <taxon>Euplotidae</taxon>
        <taxon>Moneuplotes</taxon>
    </lineage>
</organism>
<comment type="caution">
    <text evidence="1">The sequence shown here is derived from an EMBL/GenBank/DDBJ whole genome shotgun (WGS) entry which is preliminary data.</text>
</comment>
<sequence>MVIDLKTGCVYDKPGQDPIITKASTPKCLRDFQLFMELEMEYNKEYLKKPIFKTSQDKDALNGKLDLIDFQTSVMKLVPQPIKKKSNKGRKRTPVHNASSIYELIYDSVLPKWKKCLTLKANRRTAKTLIARSDTVWKKILRDVREFYRLLFRARFHYLEYQNQQGAVACIQTLFSELNIPLKDDEEYIHGVFRYLHQSHKSRFPGLSDKAIPLDAIEKYNEHFRSLYMKDDFGARLLYFVFKNFTYEYCLLVKPRYRQEITEKVCMMLNCYRRMSEPAHLERIEYHLF</sequence>
<gene>
    <name evidence="1" type="ORF">ECRASSUSDP1_LOCUS21353</name>
</gene>
<proteinExistence type="predicted"/>
<dbReference type="Proteomes" id="UP001295684">
    <property type="component" value="Unassembled WGS sequence"/>
</dbReference>
<name>A0AAD1XXB5_EUPCR</name>
<accession>A0AAD1XXB5</accession>
<dbReference type="AlphaFoldDB" id="A0AAD1XXB5"/>
<keyword evidence="2" id="KW-1185">Reference proteome</keyword>
<reference evidence="1" key="1">
    <citation type="submission" date="2023-07" db="EMBL/GenBank/DDBJ databases">
        <authorList>
            <consortium name="AG Swart"/>
            <person name="Singh M."/>
            <person name="Singh A."/>
            <person name="Seah K."/>
            <person name="Emmerich C."/>
        </authorList>
    </citation>
    <scope>NUCLEOTIDE SEQUENCE</scope>
    <source>
        <strain evidence="1">DP1</strain>
    </source>
</reference>
<dbReference type="EMBL" id="CAMPGE010021818">
    <property type="protein sequence ID" value="CAI2379930.1"/>
    <property type="molecule type" value="Genomic_DNA"/>
</dbReference>
<evidence type="ECO:0000313" key="2">
    <source>
        <dbReference type="Proteomes" id="UP001295684"/>
    </source>
</evidence>
<protein>
    <submittedName>
        <fullName evidence="1">Uncharacterized protein</fullName>
    </submittedName>
</protein>